<dbReference type="EMBL" id="DS231697">
    <property type="protein sequence ID" value="KNA97585.1"/>
    <property type="molecule type" value="Genomic_DNA"/>
</dbReference>
<protein>
    <submittedName>
        <fullName evidence="1">Uncharacterized protein</fullName>
    </submittedName>
</protein>
<organism evidence="1 2">
    <name type="scientific">Fusarium oxysporum f. sp. lycopersici (strain 4287 / CBS 123668 / FGSC 9935 / NRRL 34936)</name>
    <name type="common">Fusarium vascular wilt of tomato</name>
    <dbReference type="NCBI Taxonomy" id="426428"/>
    <lineage>
        <taxon>Eukaryota</taxon>
        <taxon>Fungi</taxon>
        <taxon>Dikarya</taxon>
        <taxon>Ascomycota</taxon>
        <taxon>Pezizomycotina</taxon>
        <taxon>Sordariomycetes</taxon>
        <taxon>Hypocreomycetidae</taxon>
        <taxon>Hypocreales</taxon>
        <taxon>Nectriaceae</taxon>
        <taxon>Fusarium</taxon>
        <taxon>Fusarium oxysporum species complex</taxon>
    </lineage>
</organism>
<dbReference type="Proteomes" id="UP000009097">
    <property type="component" value="Unassembled WGS sequence"/>
</dbReference>
<evidence type="ECO:0000313" key="2">
    <source>
        <dbReference type="Proteomes" id="UP000009097"/>
    </source>
</evidence>
<dbReference type="GeneID" id="28958962"/>
<reference evidence="1" key="1">
    <citation type="submission" date="2007-04" db="EMBL/GenBank/DDBJ databases">
        <authorList>
            <consortium name="The Broad Institute Genome Sequencing Platform"/>
            <person name="Birren B."/>
            <person name="Lander E."/>
            <person name="Galagan J."/>
            <person name="Nusbaum C."/>
            <person name="Devon K."/>
            <person name="Ma L.-J."/>
            <person name="Jaffe D."/>
            <person name="Butler J."/>
            <person name="Alvarez P."/>
            <person name="Gnerre S."/>
            <person name="Grabherr M."/>
            <person name="Kleber M."/>
            <person name="Mauceli E."/>
            <person name="Brockman W."/>
            <person name="MacCallum I.A."/>
            <person name="Young S."/>
            <person name="LaButti K."/>
            <person name="DeCaprio D."/>
            <person name="Crawford M."/>
            <person name="Koehrsen M."/>
            <person name="Engels R."/>
            <person name="Montgomery P."/>
            <person name="Pearson M."/>
            <person name="Howarth C."/>
            <person name="Larson L."/>
            <person name="White J."/>
            <person name="O'Leary S."/>
            <person name="Kodira C."/>
            <person name="Zeng Q."/>
            <person name="Yandava C."/>
            <person name="Alvarado L."/>
            <person name="Kistler C."/>
            <person name="Shim W.-B."/>
            <person name="Kang S."/>
            <person name="Woloshuk C."/>
        </authorList>
    </citation>
    <scope>NUCLEOTIDE SEQUENCE</scope>
    <source>
        <strain evidence="1">4287</strain>
    </source>
</reference>
<gene>
    <name evidence="1" type="ORF">FOXG_18256</name>
</gene>
<reference evidence="1" key="2">
    <citation type="journal article" date="2010" name="Nature">
        <title>Comparative genomics reveals mobile pathogenicity chromosomes in Fusarium.</title>
        <authorList>
            <person name="Ma L.J."/>
            <person name="van der Does H.C."/>
            <person name="Borkovich K.A."/>
            <person name="Coleman J.J."/>
            <person name="Daboussi M.J."/>
            <person name="Di Pietro A."/>
            <person name="Dufresne M."/>
            <person name="Freitag M."/>
            <person name="Grabherr M."/>
            <person name="Henrissat B."/>
            <person name="Houterman P.M."/>
            <person name="Kang S."/>
            <person name="Shim W.B."/>
            <person name="Woloshuk C."/>
            <person name="Xie X."/>
            <person name="Xu J.R."/>
            <person name="Antoniw J."/>
            <person name="Baker S.E."/>
            <person name="Bluhm B.H."/>
            <person name="Breakspear A."/>
            <person name="Brown D.W."/>
            <person name="Butchko R.A."/>
            <person name="Chapman S."/>
            <person name="Coulson R."/>
            <person name="Coutinho P.M."/>
            <person name="Danchin E.G."/>
            <person name="Diener A."/>
            <person name="Gale L.R."/>
            <person name="Gardiner D.M."/>
            <person name="Goff S."/>
            <person name="Hammond-Kosack K.E."/>
            <person name="Hilburn K."/>
            <person name="Hua-Van A."/>
            <person name="Jonkers W."/>
            <person name="Kazan K."/>
            <person name="Kodira C.D."/>
            <person name="Koehrsen M."/>
            <person name="Kumar L."/>
            <person name="Lee Y.H."/>
            <person name="Li L."/>
            <person name="Manners J.M."/>
            <person name="Miranda-Saavedra D."/>
            <person name="Mukherjee M."/>
            <person name="Park G."/>
            <person name="Park J."/>
            <person name="Park S.Y."/>
            <person name="Proctor R.H."/>
            <person name="Regev A."/>
            <person name="Ruiz-Roldan M.C."/>
            <person name="Sain D."/>
            <person name="Sakthikumar S."/>
            <person name="Sykes S."/>
            <person name="Schwartz D.C."/>
            <person name="Turgeon B.G."/>
            <person name="Wapinski I."/>
            <person name="Yoder O."/>
            <person name="Young S."/>
            <person name="Zeng Q."/>
            <person name="Zhou S."/>
            <person name="Galagan J."/>
            <person name="Cuomo C.A."/>
            <person name="Kistler H.C."/>
            <person name="Rep M."/>
        </authorList>
    </citation>
    <scope>NUCLEOTIDE SEQUENCE [LARGE SCALE GENOMIC DNA]</scope>
    <source>
        <strain evidence="1">4287</strain>
    </source>
</reference>
<dbReference type="VEuPathDB" id="FungiDB:FOXG_18256"/>
<evidence type="ECO:0000313" key="1">
    <source>
        <dbReference type="EMBL" id="KNA97585.1"/>
    </source>
</evidence>
<dbReference type="KEGG" id="fox:FOXG_18256"/>
<name>A0A0J9UHF9_FUSO4</name>
<accession>A0A0J9UHF9</accession>
<sequence length="102" mass="11644">MSHMMIYNGGVNYALVSVRRKAPRSGTRAGRRSRARPNCDCIICPCCFSFMMRIHLCHPEAEPTFGVVPWQPCPTKHPYRTHETGKRESIAKKARAISWALR</sequence>
<dbReference type="AlphaFoldDB" id="A0A0J9UHF9"/>
<proteinExistence type="predicted"/>
<dbReference type="RefSeq" id="XP_018235631.1">
    <property type="nucleotide sequence ID" value="XM_018398317.1"/>
</dbReference>